<name>Q3A5Z9_SYNC1</name>
<dbReference type="STRING" id="338963.Pcar_0955"/>
<feature type="domain" description="WYL" evidence="1">
    <location>
        <begin position="142"/>
        <end position="210"/>
    </location>
</feature>
<accession>Q3A5Z9</accession>
<dbReference type="PANTHER" id="PTHR34580">
    <property type="match status" value="1"/>
</dbReference>
<evidence type="ECO:0000313" key="4">
    <source>
        <dbReference type="Proteomes" id="UP000002534"/>
    </source>
</evidence>
<feature type="domain" description="WCX" evidence="2">
    <location>
        <begin position="240"/>
        <end position="317"/>
    </location>
</feature>
<dbReference type="PROSITE" id="PS52050">
    <property type="entry name" value="WYL"/>
    <property type="match status" value="1"/>
</dbReference>
<dbReference type="OrthoDB" id="9787242at2"/>
<dbReference type="InterPro" id="IPR057727">
    <property type="entry name" value="WCX_dom"/>
</dbReference>
<dbReference type="eggNOG" id="COG2378">
    <property type="taxonomic scope" value="Bacteria"/>
</dbReference>
<dbReference type="InterPro" id="IPR026881">
    <property type="entry name" value="WYL_dom"/>
</dbReference>
<reference evidence="3 4" key="2">
    <citation type="journal article" date="2012" name="BMC Genomics">
        <title>The genome of Pelobacter carbinolicus reveals surprising metabolic capabilities and physiological features.</title>
        <authorList>
            <person name="Aklujkar M."/>
            <person name="Haveman S.A."/>
            <person name="Didonato R.Jr."/>
            <person name="Chertkov O."/>
            <person name="Han C.S."/>
            <person name="Land M.L."/>
            <person name="Brown P."/>
            <person name="Lovley D.R."/>
        </authorList>
    </citation>
    <scope>NUCLEOTIDE SEQUENCE [LARGE SCALE GENOMIC DNA]</scope>
    <source>
        <strain evidence="4">DSM 2380 / NBRC 103641 / GraBd1</strain>
    </source>
</reference>
<evidence type="ECO:0000259" key="1">
    <source>
        <dbReference type="Pfam" id="PF13280"/>
    </source>
</evidence>
<protein>
    <submittedName>
        <fullName evidence="3">Uncharacterized protein</fullName>
    </submittedName>
</protein>
<dbReference type="PANTHER" id="PTHR34580:SF3">
    <property type="entry name" value="PROTEIN PAFB"/>
    <property type="match status" value="1"/>
</dbReference>
<proteinExistence type="predicted"/>
<dbReference type="RefSeq" id="WP_011340679.1">
    <property type="nucleotide sequence ID" value="NC_007498.2"/>
</dbReference>
<dbReference type="Proteomes" id="UP000002534">
    <property type="component" value="Chromosome"/>
</dbReference>
<dbReference type="KEGG" id="pca:Pcar_0955"/>
<dbReference type="HOGENOM" id="CLU_041141_4_1_7"/>
<dbReference type="Pfam" id="PF25583">
    <property type="entry name" value="WCX"/>
    <property type="match status" value="1"/>
</dbReference>
<evidence type="ECO:0000259" key="2">
    <source>
        <dbReference type="Pfam" id="PF25583"/>
    </source>
</evidence>
<dbReference type="AlphaFoldDB" id="Q3A5Z9"/>
<gene>
    <name evidence="3" type="ordered locus">Pcar_0955</name>
</gene>
<evidence type="ECO:0000313" key="3">
    <source>
        <dbReference type="EMBL" id="ABA88208.1"/>
    </source>
</evidence>
<dbReference type="Pfam" id="PF13280">
    <property type="entry name" value="WYL"/>
    <property type="match status" value="1"/>
</dbReference>
<dbReference type="InterPro" id="IPR051534">
    <property type="entry name" value="CBASS_pafABC_assoc_protein"/>
</dbReference>
<dbReference type="EMBL" id="CP000142">
    <property type="protein sequence ID" value="ABA88208.1"/>
    <property type="molecule type" value="Genomic_DNA"/>
</dbReference>
<organism evidence="3 4">
    <name type="scientific">Syntrophotalea carbinolica (strain DSM 2380 / NBRC 103641 / GraBd1)</name>
    <name type="common">Pelobacter carbinolicus</name>
    <dbReference type="NCBI Taxonomy" id="338963"/>
    <lineage>
        <taxon>Bacteria</taxon>
        <taxon>Pseudomonadati</taxon>
        <taxon>Thermodesulfobacteriota</taxon>
        <taxon>Desulfuromonadia</taxon>
        <taxon>Desulfuromonadales</taxon>
        <taxon>Syntrophotaleaceae</taxon>
        <taxon>Syntrophotalea</taxon>
    </lineage>
</organism>
<sequence length="323" mass="37402">MAEHLKFERYCWFDCQVRNGRFPNASTLAHHFEICTKTAQRTIDFMRDRLAAPLEYDAHRKGYFYTDQSFTLPSSRCTQNELLAILLARNLLADSADGVISRSIQSFGRKLFAATGAFGLDEKKIDTAFSAIWHGYTPAEGEIFRQVAEALIHSRQLTFYYFSPSQNRTTLRLVEPVHLQHYMGSWILLARCTERCDWRKFFLGRMSQVRLTDIPFTPPPPGYWQDHLAGAFGIFQSGHPQEVVLRFNAYRARWLRHEIWHPKQIMEEQADGSLILRFVVTDFREVKLRILQYGADVEVLAPEGLRDEILGEIGRMVKVYGGE</sequence>
<keyword evidence="4" id="KW-1185">Reference proteome</keyword>
<reference evidence="4" key="1">
    <citation type="submission" date="2005-10" db="EMBL/GenBank/DDBJ databases">
        <title>Complete sequence of Pelobacter carbinolicus DSM 2380.</title>
        <authorList>
            <person name="Copeland A."/>
            <person name="Lucas S."/>
            <person name="Lapidus A."/>
            <person name="Barry K."/>
            <person name="Detter J.C."/>
            <person name="Glavina T."/>
            <person name="Hammon N."/>
            <person name="Israni S."/>
            <person name="Pitluck S."/>
            <person name="Chertkov O."/>
            <person name="Schmutz J."/>
            <person name="Larimer F."/>
            <person name="Land M."/>
            <person name="Kyrpides N."/>
            <person name="Ivanova N."/>
            <person name="Richardson P."/>
        </authorList>
    </citation>
    <scope>NUCLEOTIDE SEQUENCE [LARGE SCALE GENOMIC DNA]</scope>
    <source>
        <strain evidence="4">DSM 2380 / NBRC 103641 / GraBd1</strain>
    </source>
</reference>